<dbReference type="EMBL" id="JBHUHO010000030">
    <property type="protein sequence ID" value="MFD2116303.1"/>
    <property type="molecule type" value="Genomic_DNA"/>
</dbReference>
<dbReference type="Proteomes" id="UP001597362">
    <property type="component" value="Unassembled WGS sequence"/>
</dbReference>
<evidence type="ECO:0008006" key="3">
    <source>
        <dbReference type="Google" id="ProtNLM"/>
    </source>
</evidence>
<sequence>MLSTYVLFDGIKCYSNYYSSMDMNLRKLAISLSLCMMAFSAVIPVSEQEIATEAIENTFVDSASLKSLQEDSEVSMDIVDENGQLVPNADVTVLSISEDHKLIYQGKADENGNATFKVSLSNESKASQVSVVATGVYEIYYVNPTNNEMETMNFSVQFLKENVKVSQKDFEELKGQRKIKLKGKFNNDKSKQPKNYVDATNVSALTQLANYPGTGPNCVSGGGNGYTICTNASTDSNQEVKIGTVNVGSDEKVTITNSTSSTVKLSSGIKTSTSAGFSNSGDVSVANTSGTYTINGKCIYNNGTYCNVSADFYGYFTYNYTSKSVWYMGVKQYDEYKVTPVKYDGPSARLDYNTTSNNGYTVTAAKLAPGYFEVSSVASAEKLNTSEKTYAASVSFPTPAGSFTGNTSTTYANTTKYLWAPLTPTSTVIYGHYLVNGFYHVTRVN</sequence>
<reference evidence="2" key="1">
    <citation type="journal article" date="2019" name="Int. J. Syst. Evol. Microbiol.">
        <title>The Global Catalogue of Microorganisms (GCM) 10K type strain sequencing project: providing services to taxonomists for standard genome sequencing and annotation.</title>
        <authorList>
            <consortium name="The Broad Institute Genomics Platform"/>
            <consortium name="The Broad Institute Genome Sequencing Center for Infectious Disease"/>
            <person name="Wu L."/>
            <person name="Ma J."/>
        </authorList>
    </citation>
    <scope>NUCLEOTIDE SEQUENCE [LARGE SCALE GENOMIC DNA]</scope>
    <source>
        <strain evidence="2">GH52</strain>
    </source>
</reference>
<protein>
    <recommendedName>
        <fullName evidence="3">Carboxypeptidase regulatory-like domain-containing protein</fullName>
    </recommendedName>
</protein>
<dbReference type="RefSeq" id="WP_377772338.1">
    <property type="nucleotide sequence ID" value="NZ_JBHUHO010000030.1"/>
</dbReference>
<evidence type="ECO:0000313" key="1">
    <source>
        <dbReference type="EMBL" id="MFD2116303.1"/>
    </source>
</evidence>
<name>A0ABW4YKT5_9BACL</name>
<gene>
    <name evidence="1" type="ORF">ACFSJH_11275</name>
</gene>
<keyword evidence="2" id="KW-1185">Reference proteome</keyword>
<comment type="caution">
    <text evidence="1">The sequence shown here is derived from an EMBL/GenBank/DDBJ whole genome shotgun (WGS) entry which is preliminary data.</text>
</comment>
<accession>A0ABW4YKT5</accession>
<organism evidence="1 2">
    <name type="scientific">Paenibacillus yanchengensis</name>
    <dbReference type="NCBI Taxonomy" id="2035833"/>
    <lineage>
        <taxon>Bacteria</taxon>
        <taxon>Bacillati</taxon>
        <taxon>Bacillota</taxon>
        <taxon>Bacilli</taxon>
        <taxon>Bacillales</taxon>
        <taxon>Paenibacillaceae</taxon>
        <taxon>Paenibacillus</taxon>
    </lineage>
</organism>
<evidence type="ECO:0000313" key="2">
    <source>
        <dbReference type="Proteomes" id="UP001597362"/>
    </source>
</evidence>
<proteinExistence type="predicted"/>